<dbReference type="GO" id="GO:0016020">
    <property type="term" value="C:membrane"/>
    <property type="evidence" value="ECO:0007669"/>
    <property type="project" value="TreeGrafter"/>
</dbReference>
<dbReference type="Proteomes" id="UP000612746">
    <property type="component" value="Unassembled WGS sequence"/>
</dbReference>
<dbReference type="Pfam" id="PF12400">
    <property type="entry name" value="STIMATE"/>
    <property type="match status" value="1"/>
</dbReference>
<organism evidence="2 3">
    <name type="scientific">Umbelopsis vinacea</name>
    <dbReference type="NCBI Taxonomy" id="44442"/>
    <lineage>
        <taxon>Eukaryota</taxon>
        <taxon>Fungi</taxon>
        <taxon>Fungi incertae sedis</taxon>
        <taxon>Mucoromycota</taxon>
        <taxon>Mucoromycotina</taxon>
        <taxon>Umbelopsidomycetes</taxon>
        <taxon>Umbelopsidales</taxon>
        <taxon>Umbelopsidaceae</taxon>
        <taxon>Umbelopsis</taxon>
    </lineage>
</organism>
<comment type="caution">
    <text evidence="2">The sequence shown here is derived from an EMBL/GenBank/DDBJ whole genome shotgun (WGS) entry which is preliminary data.</text>
</comment>
<evidence type="ECO:0008006" key="4">
    <source>
        <dbReference type="Google" id="ProtNLM"/>
    </source>
</evidence>
<feature type="transmembrane region" description="Helical" evidence="1">
    <location>
        <begin position="57"/>
        <end position="76"/>
    </location>
</feature>
<name>A0A8H7PNQ4_9FUNG</name>
<proteinExistence type="predicted"/>
<evidence type="ECO:0000313" key="2">
    <source>
        <dbReference type="EMBL" id="KAG2177422.1"/>
    </source>
</evidence>
<keyword evidence="1" id="KW-0472">Membrane</keyword>
<gene>
    <name evidence="2" type="ORF">INT44_007933</name>
</gene>
<evidence type="ECO:0000256" key="1">
    <source>
        <dbReference type="SAM" id="Phobius"/>
    </source>
</evidence>
<reference evidence="2" key="1">
    <citation type="submission" date="2020-12" db="EMBL/GenBank/DDBJ databases">
        <title>Metabolic potential, ecology and presence of endohyphal bacteria is reflected in genomic diversity of Mucoromycotina.</title>
        <authorList>
            <person name="Muszewska A."/>
            <person name="Okrasinska A."/>
            <person name="Steczkiewicz K."/>
            <person name="Drgas O."/>
            <person name="Orlowska M."/>
            <person name="Perlinska-Lenart U."/>
            <person name="Aleksandrzak-Piekarczyk T."/>
            <person name="Szatraj K."/>
            <person name="Zielenkiewicz U."/>
            <person name="Pilsyk S."/>
            <person name="Malc E."/>
            <person name="Mieczkowski P."/>
            <person name="Kruszewska J.S."/>
            <person name="Biernat P."/>
            <person name="Pawlowska J."/>
        </authorList>
    </citation>
    <scope>NUCLEOTIDE SEQUENCE</scope>
    <source>
        <strain evidence="2">WA0000051536</strain>
    </source>
</reference>
<feature type="transmembrane region" description="Helical" evidence="1">
    <location>
        <begin position="143"/>
        <end position="167"/>
    </location>
</feature>
<dbReference type="AlphaFoldDB" id="A0A8H7PNQ4"/>
<dbReference type="InterPro" id="IPR022127">
    <property type="entry name" value="STIMATE/YPL162C"/>
</dbReference>
<feature type="transmembrane region" description="Helical" evidence="1">
    <location>
        <begin position="88"/>
        <end position="109"/>
    </location>
</feature>
<protein>
    <recommendedName>
        <fullName evidence="4">Vaculolar membrane protein-domain-containing protein</fullName>
    </recommendedName>
</protein>
<keyword evidence="3" id="KW-1185">Reference proteome</keyword>
<feature type="transmembrane region" description="Helical" evidence="1">
    <location>
        <begin position="17"/>
        <end position="36"/>
    </location>
</feature>
<sequence>MVEPPNDPDAGCKLLDGFAIIIQILLASSALGTLVVKRARERPQRPVNIWLLDVGKQFSGAIVIHGLNLLVSYSRGRPHHGGPSNLCVWYFLNVGVDTTVGVWLLWVILRSLQWSLMRAGVTGIRTGDYGTPPSILNWIKQTIIFIVSLVGMKSCVYGLFRLCPWLFDFGEWVLRWTRDNYRTQVVFVMLIFPLCMNAFQIWVIDTIVKNKLFSVEEITEADERTRLLVEPNHNTTESTATTVENL</sequence>
<dbReference type="EMBL" id="JAEPRA010000012">
    <property type="protein sequence ID" value="KAG2177422.1"/>
    <property type="molecule type" value="Genomic_DNA"/>
</dbReference>
<dbReference type="PANTHER" id="PTHR31735:SF1">
    <property type="entry name" value="VACUOLAR MEMBRANE PROTEIN YPL162C"/>
    <property type="match status" value="1"/>
</dbReference>
<feature type="transmembrane region" description="Helical" evidence="1">
    <location>
        <begin position="187"/>
        <end position="204"/>
    </location>
</feature>
<accession>A0A8H7PNQ4</accession>
<keyword evidence="1" id="KW-1133">Transmembrane helix</keyword>
<evidence type="ECO:0000313" key="3">
    <source>
        <dbReference type="Proteomes" id="UP000612746"/>
    </source>
</evidence>
<keyword evidence="1" id="KW-0812">Transmembrane</keyword>
<dbReference type="PANTHER" id="PTHR31735">
    <property type="entry name" value="VACUOLAR MEMBRANE PROTEIN YPL162C"/>
    <property type="match status" value="1"/>
</dbReference>
<dbReference type="OrthoDB" id="431202at2759"/>